<comment type="subcellular location">
    <subcellularLocation>
        <location evidence="1">Membrane</location>
        <topology evidence="1">Multi-pass membrane protein</topology>
    </subcellularLocation>
</comment>
<comment type="pathway">
    <text evidence="2">Lipid metabolism; sphingolipid metabolism.</text>
</comment>
<dbReference type="Gene3D" id="3.90.550.10">
    <property type="entry name" value="Spore Coat Polysaccharide Biosynthesis Protein SpsA, Chain A"/>
    <property type="match status" value="1"/>
</dbReference>
<evidence type="ECO:0000256" key="6">
    <source>
        <dbReference type="ARBA" id="ARBA00022676"/>
    </source>
</evidence>
<dbReference type="PANTHER" id="PTHR12726:SF0">
    <property type="entry name" value="CERAMIDE GLUCOSYLTRANSFERASE"/>
    <property type="match status" value="1"/>
</dbReference>
<evidence type="ECO:0000256" key="4">
    <source>
        <dbReference type="ARBA" id="ARBA00006739"/>
    </source>
</evidence>
<evidence type="ECO:0000256" key="9">
    <source>
        <dbReference type="ARBA" id="ARBA00022989"/>
    </source>
</evidence>
<dbReference type="GO" id="GO:0006679">
    <property type="term" value="P:glucosylceramide biosynthetic process"/>
    <property type="evidence" value="ECO:0007669"/>
    <property type="project" value="TreeGrafter"/>
</dbReference>
<keyword evidence="10 11" id="KW-0472">Membrane</keyword>
<dbReference type="InterPro" id="IPR029044">
    <property type="entry name" value="Nucleotide-diphossugar_trans"/>
</dbReference>
<dbReference type="EMBL" id="JWZT01000201">
    <property type="protein sequence ID" value="KII74882.1"/>
    <property type="molecule type" value="Genomic_DNA"/>
</dbReference>
<keyword evidence="9 11" id="KW-1133">Transmembrane helix</keyword>
<dbReference type="InterPro" id="IPR025993">
    <property type="entry name" value="Ceramide_glucosylTrfase"/>
</dbReference>
<evidence type="ECO:0000256" key="7">
    <source>
        <dbReference type="ARBA" id="ARBA00022679"/>
    </source>
</evidence>
<dbReference type="GO" id="GO:0016020">
    <property type="term" value="C:membrane"/>
    <property type="evidence" value="ECO:0007669"/>
    <property type="project" value="UniProtKB-SubCell"/>
</dbReference>
<protein>
    <recommendedName>
        <fullName evidence="5">ceramide glucosyltransferase</fullName>
        <ecNumber evidence="5">2.4.1.80</ecNumber>
    </recommendedName>
</protein>
<evidence type="ECO:0000256" key="5">
    <source>
        <dbReference type="ARBA" id="ARBA00012699"/>
    </source>
</evidence>
<dbReference type="GO" id="GO:0008120">
    <property type="term" value="F:ceramide glucosyltransferase activity"/>
    <property type="evidence" value="ECO:0007669"/>
    <property type="project" value="UniProtKB-EC"/>
</dbReference>
<sequence length="198" mass="23289">MLDLWTVCFMIFITINSVKLIIDVIAISKSINYYKRRSRSRKNIITYNGHEDLDTWPHISIIKPICIDSPKIKRLIETHYQIDYPSYDIHFCFQSKTNSCIEFISQISKKYPRIKTYVHSDANLKEYGNNKIINISQGYNKSNGEYIWVVDENVKCQITVLKELITQFDHKDVALVHQLPLIKNYKTLDSAITMVYPF</sequence>
<keyword evidence="6" id="KW-0328">Glycosyltransferase</keyword>
<dbReference type="AlphaFoldDB" id="A0A0C2NLG7"/>
<feature type="transmembrane region" description="Helical" evidence="11">
    <location>
        <begin position="6"/>
        <end position="27"/>
    </location>
</feature>
<proteinExistence type="inferred from homology"/>
<accession>A0A0C2NLG7</accession>
<dbReference type="EC" id="2.4.1.80" evidence="5"/>
<comment type="pathway">
    <text evidence="3">Sphingolipid metabolism.</text>
</comment>
<comment type="caution">
    <text evidence="12">The sequence shown here is derived from an EMBL/GenBank/DDBJ whole genome shotgun (WGS) entry which is preliminary data.</text>
</comment>
<evidence type="ECO:0000256" key="10">
    <source>
        <dbReference type="ARBA" id="ARBA00023136"/>
    </source>
</evidence>
<evidence type="ECO:0000313" key="13">
    <source>
        <dbReference type="Proteomes" id="UP000031668"/>
    </source>
</evidence>
<reference evidence="12 13" key="1">
    <citation type="journal article" date="2014" name="Genome Biol. Evol.">
        <title>The genome of the myxosporean Thelohanellus kitauei shows adaptations to nutrient acquisition within its fish host.</title>
        <authorList>
            <person name="Yang Y."/>
            <person name="Xiong J."/>
            <person name="Zhou Z."/>
            <person name="Huo F."/>
            <person name="Miao W."/>
            <person name="Ran C."/>
            <person name="Liu Y."/>
            <person name="Zhang J."/>
            <person name="Feng J."/>
            <person name="Wang M."/>
            <person name="Wang M."/>
            <person name="Wang L."/>
            <person name="Yao B."/>
        </authorList>
    </citation>
    <scope>NUCLEOTIDE SEQUENCE [LARGE SCALE GENOMIC DNA]</scope>
    <source>
        <strain evidence="12">Wuqing</strain>
    </source>
</reference>
<dbReference type="Pfam" id="PF13506">
    <property type="entry name" value="Glyco_transf_21"/>
    <property type="match status" value="1"/>
</dbReference>
<evidence type="ECO:0000313" key="12">
    <source>
        <dbReference type="EMBL" id="KII74882.1"/>
    </source>
</evidence>
<keyword evidence="8 11" id="KW-0812">Transmembrane</keyword>
<gene>
    <name evidence="12" type="ORF">RF11_13670</name>
</gene>
<dbReference type="SUPFAM" id="SSF53448">
    <property type="entry name" value="Nucleotide-diphospho-sugar transferases"/>
    <property type="match status" value="1"/>
</dbReference>
<evidence type="ECO:0000256" key="3">
    <source>
        <dbReference type="ARBA" id="ARBA00004991"/>
    </source>
</evidence>
<keyword evidence="13" id="KW-1185">Reference proteome</keyword>
<name>A0A0C2NLG7_THEKT</name>
<evidence type="ECO:0000256" key="1">
    <source>
        <dbReference type="ARBA" id="ARBA00004141"/>
    </source>
</evidence>
<evidence type="ECO:0000256" key="2">
    <source>
        <dbReference type="ARBA" id="ARBA00004760"/>
    </source>
</evidence>
<dbReference type="PANTHER" id="PTHR12726">
    <property type="entry name" value="CERAMIDE GLUCOSYLTRANSFERASE"/>
    <property type="match status" value="1"/>
</dbReference>
<dbReference type="UniPathway" id="UPA00222"/>
<evidence type="ECO:0000256" key="8">
    <source>
        <dbReference type="ARBA" id="ARBA00022692"/>
    </source>
</evidence>
<dbReference type="Proteomes" id="UP000031668">
    <property type="component" value="Unassembled WGS sequence"/>
</dbReference>
<comment type="similarity">
    <text evidence="4">Belongs to the glycosyltransferase 2 family.</text>
</comment>
<evidence type="ECO:0000256" key="11">
    <source>
        <dbReference type="SAM" id="Phobius"/>
    </source>
</evidence>
<organism evidence="12 13">
    <name type="scientific">Thelohanellus kitauei</name>
    <name type="common">Myxosporean</name>
    <dbReference type="NCBI Taxonomy" id="669202"/>
    <lineage>
        <taxon>Eukaryota</taxon>
        <taxon>Metazoa</taxon>
        <taxon>Cnidaria</taxon>
        <taxon>Myxozoa</taxon>
        <taxon>Myxosporea</taxon>
        <taxon>Bivalvulida</taxon>
        <taxon>Platysporina</taxon>
        <taxon>Myxobolidae</taxon>
        <taxon>Thelohanellus</taxon>
    </lineage>
</organism>
<keyword evidence="7 12" id="KW-0808">Transferase</keyword>
<dbReference type="OrthoDB" id="1483400at2759"/>